<evidence type="ECO:0000256" key="2">
    <source>
        <dbReference type="ARBA" id="ARBA00022475"/>
    </source>
</evidence>
<dbReference type="PANTHER" id="PTHR38686">
    <property type="entry name" value="APOLIPOPROTEIN N-ACYLTRANSFERASE"/>
    <property type="match status" value="1"/>
</dbReference>
<organism evidence="11 12">
    <name type="scientific">Favolaschia claudopus</name>
    <dbReference type="NCBI Taxonomy" id="2862362"/>
    <lineage>
        <taxon>Eukaryota</taxon>
        <taxon>Fungi</taxon>
        <taxon>Dikarya</taxon>
        <taxon>Basidiomycota</taxon>
        <taxon>Agaricomycotina</taxon>
        <taxon>Agaricomycetes</taxon>
        <taxon>Agaricomycetidae</taxon>
        <taxon>Agaricales</taxon>
        <taxon>Marasmiineae</taxon>
        <taxon>Mycenaceae</taxon>
        <taxon>Favolaschia</taxon>
    </lineage>
</organism>
<evidence type="ECO:0000256" key="4">
    <source>
        <dbReference type="ARBA" id="ARBA00022692"/>
    </source>
</evidence>
<feature type="domain" description="CN hydrolase" evidence="10">
    <location>
        <begin position="250"/>
        <end position="492"/>
    </location>
</feature>
<dbReference type="PANTHER" id="PTHR38686:SF1">
    <property type="entry name" value="APOLIPOPROTEIN N-ACYLTRANSFERASE"/>
    <property type="match status" value="1"/>
</dbReference>
<evidence type="ECO:0000256" key="5">
    <source>
        <dbReference type="ARBA" id="ARBA00022989"/>
    </source>
</evidence>
<keyword evidence="12" id="KW-1185">Reference proteome</keyword>
<gene>
    <name evidence="11" type="ORF">R3P38DRAFT_3339422</name>
</gene>
<keyword evidence="5 9" id="KW-1133">Transmembrane helix</keyword>
<comment type="subcellular location">
    <subcellularLocation>
        <location evidence="1">Cell membrane</location>
        <topology evidence="1">Multi-pass membrane protein</topology>
    </subcellularLocation>
</comment>
<accession>A0AAW0EH69</accession>
<dbReference type="GO" id="GO:0042158">
    <property type="term" value="P:lipoprotein biosynthetic process"/>
    <property type="evidence" value="ECO:0007669"/>
    <property type="project" value="InterPro"/>
</dbReference>
<feature type="transmembrane region" description="Helical" evidence="9">
    <location>
        <begin position="32"/>
        <end position="51"/>
    </location>
</feature>
<feature type="compositionally biased region" description="Polar residues" evidence="8">
    <location>
        <begin position="759"/>
        <end position="770"/>
    </location>
</feature>
<dbReference type="EMBL" id="JAWWNJ010000001">
    <property type="protein sequence ID" value="KAK7064020.1"/>
    <property type="molecule type" value="Genomic_DNA"/>
</dbReference>
<sequence length="993" mass="108778">MELRGVIQRHPNAAIIPAVATSAVFGLTLTPTLLPVVLTLSLLLFYGPILFHRPHPRRYSFLVWLSIASGSCLARVVPALTALAGTSGTSVAVLFSMSLAASTVAMSAIFADIHISARTQTPQVVLFPAIWTTVWAIISHLPFNLGRLTSWSPMYGTQAYQWMAPWTGPAGIDWITAAWAVVVSQGVGIWYMGNTDDEELSTATSTSRKSSRRTAGTWVLATVLIALTVPSFLISDSPLPVAPSETVSALTVGCVLPSKFKGVSPTIEEYLDESVILRSRSAGPKLLLWPEGAVHFSSAEERDSGFQLIQGKLGDEHTYLGVSFHEDVSTDVRHSSVSHNGIAIISPSGVHLTYHKRHLVPIAESHRLTPGIIPPGIVPIRLQDSSQRQKWKRDVNITASICLDFAMPSPFRNLDYRPAVILAPARTWDPVIANRMWEEVKQRANEVGSLALWCDGGQDGFSGIAGQGYNDVYQVGEGSWTRSVGIPHPFDSSRTFYMRAGDWTVVGASWAFVLGPIALLMLAPGLHNIVLKLRDRAAASRRILFASPNDLQDLTTGQPPLLPSSSLYGPVSSTRSNLPSAVVREPLASSSLGSFHLITSADLPIRLDDSPKCKKAPSLKHFSPATPHPLTSRSLRIRFIGSFARRVRSLAKLFRRRNTPKHPTADGLESLKVDNLSVLQSTSLRPGIHQRVNTWELAASASSSLFEAEPTPSTHSSESSVPPSPSWLSRNVDSTDQDISETPNSSIGVVESPDLAKSYFSNSKENQSPDQDPPFVSSETDAKRSLVSPINSIHRPIFVSLEQDTLDIPDDIKTDLNSPDMDFTGKQAAEVVDFGGEVDYSDFRWFQDPPPKQPPAPQSASTPYVPLPGVIEQNEAFEFALGAAPNVLYARYKQYGQLGVLAWCSEFGELIDNLKDLGFKGNMFVATRTQALRTCEELLKLTKHSLDLKMQIIIMYLSSQVARLRRFLDGEKVWDDYPEPHFPDYKKYSAGEF</sequence>
<keyword evidence="7" id="KW-0012">Acyltransferase</keyword>
<feature type="transmembrane region" description="Helical" evidence="9">
    <location>
        <begin position="63"/>
        <end position="85"/>
    </location>
</feature>
<keyword evidence="4 9" id="KW-0812">Transmembrane</keyword>
<dbReference type="InterPro" id="IPR004563">
    <property type="entry name" value="Apolipo_AcylTrfase"/>
</dbReference>
<reference evidence="11 12" key="1">
    <citation type="journal article" date="2024" name="J Genomics">
        <title>Draft genome sequencing and assembly of Favolaschia claudopus CIRM-BRFM 2984 isolated from oak limbs.</title>
        <authorList>
            <person name="Navarro D."/>
            <person name="Drula E."/>
            <person name="Chaduli D."/>
            <person name="Cazenave R."/>
            <person name="Ahrendt S."/>
            <person name="Wang J."/>
            <person name="Lipzen A."/>
            <person name="Daum C."/>
            <person name="Barry K."/>
            <person name="Grigoriev I.V."/>
            <person name="Favel A."/>
            <person name="Rosso M.N."/>
            <person name="Martin F."/>
        </authorList>
    </citation>
    <scope>NUCLEOTIDE SEQUENCE [LARGE SCALE GENOMIC DNA]</scope>
    <source>
        <strain evidence="11 12">CIRM-BRFM 2984</strain>
    </source>
</reference>
<dbReference type="Proteomes" id="UP001362999">
    <property type="component" value="Unassembled WGS sequence"/>
</dbReference>
<keyword evidence="3" id="KW-0808">Transferase</keyword>
<dbReference type="SUPFAM" id="SSF56317">
    <property type="entry name" value="Carbon-nitrogen hydrolase"/>
    <property type="match status" value="1"/>
</dbReference>
<evidence type="ECO:0000313" key="11">
    <source>
        <dbReference type="EMBL" id="KAK7064020.1"/>
    </source>
</evidence>
<evidence type="ECO:0000256" key="6">
    <source>
        <dbReference type="ARBA" id="ARBA00023136"/>
    </source>
</evidence>
<dbReference type="InterPro" id="IPR003010">
    <property type="entry name" value="C-N_Hydrolase"/>
</dbReference>
<evidence type="ECO:0000259" key="10">
    <source>
        <dbReference type="PROSITE" id="PS50263"/>
    </source>
</evidence>
<dbReference type="InterPro" id="IPR036526">
    <property type="entry name" value="C-N_Hydrolase_sf"/>
</dbReference>
<comment type="caution">
    <text evidence="11">The sequence shown here is derived from an EMBL/GenBank/DDBJ whole genome shotgun (WGS) entry which is preliminary data.</text>
</comment>
<keyword evidence="2" id="KW-1003">Cell membrane</keyword>
<dbReference type="GO" id="GO:0005886">
    <property type="term" value="C:plasma membrane"/>
    <property type="evidence" value="ECO:0007669"/>
    <property type="project" value="UniProtKB-SubCell"/>
</dbReference>
<evidence type="ECO:0000256" key="8">
    <source>
        <dbReference type="SAM" id="MobiDB-lite"/>
    </source>
</evidence>
<evidence type="ECO:0000256" key="9">
    <source>
        <dbReference type="SAM" id="Phobius"/>
    </source>
</evidence>
<evidence type="ECO:0000256" key="3">
    <source>
        <dbReference type="ARBA" id="ARBA00022679"/>
    </source>
</evidence>
<proteinExistence type="predicted"/>
<dbReference type="Gene3D" id="3.60.110.10">
    <property type="entry name" value="Carbon-nitrogen hydrolase"/>
    <property type="match status" value="1"/>
</dbReference>
<name>A0AAW0EH69_9AGAR</name>
<feature type="transmembrane region" description="Helical" evidence="9">
    <location>
        <begin position="214"/>
        <end position="234"/>
    </location>
</feature>
<evidence type="ECO:0000313" key="12">
    <source>
        <dbReference type="Proteomes" id="UP001362999"/>
    </source>
</evidence>
<feature type="region of interest" description="Disordered" evidence="8">
    <location>
        <begin position="706"/>
        <end position="783"/>
    </location>
</feature>
<keyword evidence="6 9" id="KW-0472">Membrane</keyword>
<evidence type="ECO:0000256" key="7">
    <source>
        <dbReference type="ARBA" id="ARBA00023315"/>
    </source>
</evidence>
<feature type="transmembrane region" description="Helical" evidence="9">
    <location>
        <begin position="174"/>
        <end position="193"/>
    </location>
</feature>
<protein>
    <recommendedName>
        <fullName evidence="10">CN hydrolase domain-containing protein</fullName>
    </recommendedName>
</protein>
<feature type="transmembrane region" description="Helical" evidence="9">
    <location>
        <begin position="125"/>
        <end position="143"/>
    </location>
</feature>
<feature type="transmembrane region" description="Helical" evidence="9">
    <location>
        <begin position="91"/>
        <end position="113"/>
    </location>
</feature>
<dbReference type="AlphaFoldDB" id="A0AAW0EH69"/>
<feature type="compositionally biased region" description="Low complexity" evidence="8">
    <location>
        <begin position="706"/>
        <end position="721"/>
    </location>
</feature>
<dbReference type="PROSITE" id="PS50263">
    <property type="entry name" value="CN_HYDROLASE"/>
    <property type="match status" value="1"/>
</dbReference>
<evidence type="ECO:0000256" key="1">
    <source>
        <dbReference type="ARBA" id="ARBA00004651"/>
    </source>
</evidence>
<dbReference type="GO" id="GO:0016410">
    <property type="term" value="F:N-acyltransferase activity"/>
    <property type="evidence" value="ECO:0007669"/>
    <property type="project" value="InterPro"/>
</dbReference>